<organism evidence="2 3">
    <name type="scientific">Vanrija pseudolonga</name>
    <dbReference type="NCBI Taxonomy" id="143232"/>
    <lineage>
        <taxon>Eukaryota</taxon>
        <taxon>Fungi</taxon>
        <taxon>Dikarya</taxon>
        <taxon>Basidiomycota</taxon>
        <taxon>Agaricomycotina</taxon>
        <taxon>Tremellomycetes</taxon>
        <taxon>Trichosporonales</taxon>
        <taxon>Trichosporonaceae</taxon>
        <taxon>Vanrija</taxon>
    </lineage>
</organism>
<proteinExistence type="predicted"/>
<dbReference type="GeneID" id="87804169"/>
<dbReference type="EMBL" id="CP086714">
    <property type="protein sequence ID" value="WOO77321.1"/>
    <property type="molecule type" value="Genomic_DNA"/>
</dbReference>
<evidence type="ECO:0000313" key="3">
    <source>
        <dbReference type="Proteomes" id="UP000827549"/>
    </source>
</evidence>
<dbReference type="Proteomes" id="UP000827549">
    <property type="component" value="Chromosome 1"/>
</dbReference>
<reference evidence="2" key="1">
    <citation type="submission" date="2023-10" db="EMBL/GenBank/DDBJ databases">
        <authorList>
            <person name="Noh H."/>
        </authorList>
    </citation>
    <scope>NUCLEOTIDE SEQUENCE</scope>
    <source>
        <strain evidence="2">DUCC4014</strain>
    </source>
</reference>
<dbReference type="RefSeq" id="XP_062623353.1">
    <property type="nucleotide sequence ID" value="XM_062767369.1"/>
</dbReference>
<protein>
    <submittedName>
        <fullName evidence="2">Uncharacterized protein</fullName>
    </submittedName>
</protein>
<gene>
    <name evidence="2" type="ORF">LOC62_01G000911</name>
</gene>
<name>A0AAF1BEZ9_9TREE</name>
<dbReference type="AlphaFoldDB" id="A0AAF1BEZ9"/>
<sequence length="71" mass="7087">MPADSPVVAQPGAQKAMTPANAEPAPLAPAPAKQSLLRLRGGIGPCCAIIDGCLCCCALEECCCCGLAELC</sequence>
<feature type="region of interest" description="Disordered" evidence="1">
    <location>
        <begin position="1"/>
        <end position="26"/>
    </location>
</feature>
<accession>A0AAF1BEZ9</accession>
<keyword evidence="3" id="KW-1185">Reference proteome</keyword>
<evidence type="ECO:0000313" key="2">
    <source>
        <dbReference type="EMBL" id="WOO77321.1"/>
    </source>
</evidence>
<evidence type="ECO:0000256" key="1">
    <source>
        <dbReference type="SAM" id="MobiDB-lite"/>
    </source>
</evidence>